<dbReference type="RefSeq" id="WP_051882701.1">
    <property type="nucleotide sequence ID" value="NZ_FPAP01000001.1"/>
</dbReference>
<evidence type="ECO:0000256" key="3">
    <source>
        <dbReference type="ARBA" id="ARBA00023163"/>
    </source>
</evidence>
<protein>
    <recommendedName>
        <fullName evidence="4">HTH araC/xylS-type domain-containing protein</fullName>
    </recommendedName>
</protein>
<accession>A0A085Z842</accession>
<sequence length="290" mass="33339">MILQTVFPDTYIQAALKHRGFKVGRSKVPKSAASTFGKRHFYKIVLSIGNVTVLYGEHLLKLSGAYLFVSNPYVPYSVEIISEVQTGYSCLFTEEFIQPARLVESLRKSVLFDRSMIPSYRLSDVQCERISDLFEKMITEETSGYENKDDIMRLYISMLLHETIKMRPNDERVLPVDASYRITRQFLESLESQFPVENLNRSINLHTPQDFANHLGIHVNSLNRAIKKATGKSTNILIANRITTEAKALLELTDWSISEIAYALGFEYPNYFSTFMKKNTGETPRFYRKS</sequence>
<gene>
    <name evidence="5" type="ORF">IX39_08195</name>
</gene>
<evidence type="ECO:0000313" key="6">
    <source>
        <dbReference type="Proteomes" id="UP000028713"/>
    </source>
</evidence>
<dbReference type="EMBL" id="JPRP01000001">
    <property type="protein sequence ID" value="KFF00606.1"/>
    <property type="molecule type" value="Genomic_DNA"/>
</dbReference>
<dbReference type="SUPFAM" id="SSF46689">
    <property type="entry name" value="Homeodomain-like"/>
    <property type="match status" value="1"/>
</dbReference>
<dbReference type="Proteomes" id="UP000028713">
    <property type="component" value="Unassembled WGS sequence"/>
</dbReference>
<dbReference type="InterPro" id="IPR009057">
    <property type="entry name" value="Homeodomain-like_sf"/>
</dbReference>
<dbReference type="PANTHER" id="PTHR43280">
    <property type="entry name" value="ARAC-FAMILY TRANSCRIPTIONAL REGULATOR"/>
    <property type="match status" value="1"/>
</dbReference>
<keyword evidence="1" id="KW-0805">Transcription regulation</keyword>
<dbReference type="SMART" id="SM00342">
    <property type="entry name" value="HTH_ARAC"/>
    <property type="match status" value="1"/>
</dbReference>
<dbReference type="GO" id="GO:0003700">
    <property type="term" value="F:DNA-binding transcription factor activity"/>
    <property type="evidence" value="ECO:0007669"/>
    <property type="project" value="InterPro"/>
</dbReference>
<keyword evidence="3" id="KW-0804">Transcription</keyword>
<organism evidence="5 6">
    <name type="scientific">Chryseobacterium formosense</name>
    <dbReference type="NCBI Taxonomy" id="236814"/>
    <lineage>
        <taxon>Bacteria</taxon>
        <taxon>Pseudomonadati</taxon>
        <taxon>Bacteroidota</taxon>
        <taxon>Flavobacteriia</taxon>
        <taxon>Flavobacteriales</taxon>
        <taxon>Weeksellaceae</taxon>
        <taxon>Chryseobacterium group</taxon>
        <taxon>Chryseobacterium</taxon>
    </lineage>
</organism>
<dbReference type="eggNOG" id="COG2207">
    <property type="taxonomic scope" value="Bacteria"/>
</dbReference>
<keyword evidence="2" id="KW-0238">DNA-binding</keyword>
<dbReference type="Pfam" id="PF12833">
    <property type="entry name" value="HTH_18"/>
    <property type="match status" value="1"/>
</dbReference>
<evidence type="ECO:0000313" key="5">
    <source>
        <dbReference type="EMBL" id="KFF00606.1"/>
    </source>
</evidence>
<name>A0A085Z842_9FLAO</name>
<dbReference type="AlphaFoldDB" id="A0A085Z842"/>
<proteinExistence type="predicted"/>
<reference evidence="5 6" key="1">
    <citation type="submission" date="2014-07" db="EMBL/GenBank/DDBJ databases">
        <title>Genome of Chryseobacterium formosense LMG 24722.</title>
        <authorList>
            <person name="Pipes S.E."/>
            <person name="Stropko S.J."/>
            <person name="Newman J.D."/>
        </authorList>
    </citation>
    <scope>NUCLEOTIDE SEQUENCE [LARGE SCALE GENOMIC DNA]</scope>
    <source>
        <strain evidence="5 6">LMG 24722</strain>
    </source>
</reference>
<feature type="domain" description="HTH araC/xylS-type" evidence="4">
    <location>
        <begin position="189"/>
        <end position="290"/>
    </location>
</feature>
<evidence type="ECO:0000256" key="1">
    <source>
        <dbReference type="ARBA" id="ARBA00023015"/>
    </source>
</evidence>
<dbReference type="OrthoDB" id="629929at2"/>
<dbReference type="InterPro" id="IPR018060">
    <property type="entry name" value="HTH_AraC"/>
</dbReference>
<dbReference type="GO" id="GO:0043565">
    <property type="term" value="F:sequence-specific DNA binding"/>
    <property type="evidence" value="ECO:0007669"/>
    <property type="project" value="InterPro"/>
</dbReference>
<dbReference type="PROSITE" id="PS01124">
    <property type="entry name" value="HTH_ARAC_FAMILY_2"/>
    <property type="match status" value="1"/>
</dbReference>
<evidence type="ECO:0000256" key="2">
    <source>
        <dbReference type="ARBA" id="ARBA00023125"/>
    </source>
</evidence>
<comment type="caution">
    <text evidence="5">The sequence shown here is derived from an EMBL/GenBank/DDBJ whole genome shotgun (WGS) entry which is preliminary data.</text>
</comment>
<keyword evidence="6" id="KW-1185">Reference proteome</keyword>
<dbReference type="Gene3D" id="1.10.10.60">
    <property type="entry name" value="Homeodomain-like"/>
    <property type="match status" value="1"/>
</dbReference>
<dbReference type="PANTHER" id="PTHR43280:SF32">
    <property type="entry name" value="TRANSCRIPTIONAL REGULATORY PROTEIN"/>
    <property type="match status" value="1"/>
</dbReference>
<evidence type="ECO:0000259" key="4">
    <source>
        <dbReference type="PROSITE" id="PS01124"/>
    </source>
</evidence>
<dbReference type="STRING" id="236814.IX39_08195"/>